<dbReference type="AlphaFoldDB" id="A0AA43Q9X2"/>
<evidence type="ECO:0000256" key="1">
    <source>
        <dbReference type="SAM" id="SignalP"/>
    </source>
</evidence>
<gene>
    <name evidence="2" type="ORF">PSU93_15070</name>
</gene>
<accession>A0AA43Q9X2</accession>
<name>A0AA43Q9X2_9GAMM</name>
<comment type="caution">
    <text evidence="2">The sequence shown here is derived from an EMBL/GenBank/DDBJ whole genome shotgun (WGS) entry which is preliminary data.</text>
</comment>
<sequence length="323" mass="36703">MKCLSQRRGLALLAFTLASFYAAADWKAPREALDQRLVEGEFRIHYTLTGENAFPFDVSPPQRTQQAAIRLNSLTAQIDQANRFYSEQLGLTPPLASARYRDVRSIDVHIIELEGKNGSTGDAAIVYRYQHFDGSSPALTIALSNQWRPPNLTPNHEVFHAYQYAYTFFKNPWYLEGMARSVEKAFKGGEVQTEALPRDYGQLEQVLTRSYGADSFWNRLMYLCDSACSGSTSAKAWKPDAYTPRSQFCGGGLVRSILEQYQMIDKEAAQARGIAPNDWTEKEQRSEQNNPFLLRGLRRAIENQCPVRSHPELEIFHGLLEEY</sequence>
<proteinExistence type="predicted"/>
<feature type="signal peptide" evidence="1">
    <location>
        <begin position="1"/>
        <end position="24"/>
    </location>
</feature>
<feature type="chain" id="PRO_5041380177" evidence="1">
    <location>
        <begin position="25"/>
        <end position="323"/>
    </location>
</feature>
<organism evidence="2 3">
    <name type="scientific">Candidatus Methylobacter titanis</name>
    <dbReference type="NCBI Taxonomy" id="3053457"/>
    <lineage>
        <taxon>Bacteria</taxon>
        <taxon>Pseudomonadati</taxon>
        <taxon>Pseudomonadota</taxon>
        <taxon>Gammaproteobacteria</taxon>
        <taxon>Methylococcales</taxon>
        <taxon>Methylococcaceae</taxon>
        <taxon>Methylobacter</taxon>
    </lineage>
</organism>
<dbReference type="Proteomes" id="UP001160519">
    <property type="component" value="Unassembled WGS sequence"/>
</dbReference>
<dbReference type="EMBL" id="JAQSDF010000089">
    <property type="protein sequence ID" value="MDI1232459.1"/>
    <property type="molecule type" value="Genomic_DNA"/>
</dbReference>
<reference evidence="2" key="1">
    <citation type="submission" date="2023-01" db="EMBL/GenBank/DDBJ databases">
        <title>Biogeochemical cycle of methane in antarctic sediments.</title>
        <authorList>
            <person name="Roldan D.M."/>
            <person name="Menes R.J."/>
        </authorList>
    </citation>
    <scope>NUCLEOTIDE SEQUENCE [LARGE SCALE GENOMIC DNA]</scope>
    <source>
        <strain evidence="2">K-2018 MAG008</strain>
    </source>
</reference>
<keyword evidence="3" id="KW-1185">Reference proteome</keyword>
<protein>
    <submittedName>
        <fullName evidence="2">Uncharacterized protein</fullName>
    </submittedName>
</protein>
<evidence type="ECO:0000313" key="2">
    <source>
        <dbReference type="EMBL" id="MDI1232459.1"/>
    </source>
</evidence>
<evidence type="ECO:0000313" key="3">
    <source>
        <dbReference type="Proteomes" id="UP001160519"/>
    </source>
</evidence>
<keyword evidence="1" id="KW-0732">Signal</keyword>